<evidence type="ECO:0000313" key="2">
    <source>
        <dbReference type="Proteomes" id="UP001596388"/>
    </source>
</evidence>
<dbReference type="Proteomes" id="UP001596388">
    <property type="component" value="Unassembled WGS sequence"/>
</dbReference>
<keyword evidence="2" id="KW-1185">Reference proteome</keyword>
<comment type="caution">
    <text evidence="1">The sequence shown here is derived from an EMBL/GenBank/DDBJ whole genome shotgun (WGS) entry which is preliminary data.</text>
</comment>
<dbReference type="Gene3D" id="3.40.1260.10">
    <property type="entry name" value="DsrEFH-like"/>
    <property type="match status" value="1"/>
</dbReference>
<dbReference type="GeneID" id="79269445"/>
<dbReference type="InterPro" id="IPR027396">
    <property type="entry name" value="DsrEFH-like"/>
</dbReference>
<reference evidence="1 2" key="1">
    <citation type="journal article" date="2019" name="Int. J. Syst. Evol. Microbiol.">
        <title>The Global Catalogue of Microorganisms (GCM) 10K type strain sequencing project: providing services to taxonomists for standard genome sequencing and annotation.</title>
        <authorList>
            <consortium name="The Broad Institute Genomics Platform"/>
            <consortium name="The Broad Institute Genome Sequencing Center for Infectious Disease"/>
            <person name="Wu L."/>
            <person name="Ma J."/>
        </authorList>
    </citation>
    <scope>NUCLEOTIDE SEQUENCE [LARGE SCALE GENOMIC DNA]</scope>
    <source>
        <strain evidence="1 2">DT55</strain>
    </source>
</reference>
<dbReference type="InterPro" id="IPR003787">
    <property type="entry name" value="Sulphur_relay_DsrE/F-like"/>
</dbReference>
<dbReference type="EMBL" id="JBHTAG010000002">
    <property type="protein sequence ID" value="MFC7096665.1"/>
    <property type="molecule type" value="Genomic_DNA"/>
</dbReference>
<dbReference type="AlphaFoldDB" id="A0ABD5WSS9"/>
<evidence type="ECO:0000313" key="1">
    <source>
        <dbReference type="EMBL" id="MFC7096665.1"/>
    </source>
</evidence>
<organism evidence="1 2">
    <name type="scientific">Halobaculum marinum</name>
    <dbReference type="NCBI Taxonomy" id="3031996"/>
    <lineage>
        <taxon>Archaea</taxon>
        <taxon>Methanobacteriati</taxon>
        <taxon>Methanobacteriota</taxon>
        <taxon>Stenosarchaea group</taxon>
        <taxon>Halobacteria</taxon>
        <taxon>Halobacteriales</taxon>
        <taxon>Haloferacaceae</taxon>
        <taxon>Halobaculum</taxon>
    </lineage>
</organism>
<protein>
    <submittedName>
        <fullName evidence="1">DsrE family protein</fullName>
    </submittedName>
</protein>
<name>A0ABD5WSS9_9EURY</name>
<gene>
    <name evidence="1" type="ORF">ACFQKD_05040</name>
</gene>
<sequence>MAKAAFVILAGTEGHEGLGRVVNALEGAREFVENDDEVEVIFDGAGTQWIAELPDEDHDYHDLFAAVEDEVSVCDYCATAFDVDEAVDDAGVARLADFDGHPSVHSLVDDDYQVLTF</sequence>
<accession>A0ABD5WSS9</accession>
<proteinExistence type="predicted"/>
<dbReference type="RefSeq" id="WP_276238871.1">
    <property type="nucleotide sequence ID" value="NZ_CP119989.1"/>
</dbReference>
<dbReference type="Pfam" id="PF02635">
    <property type="entry name" value="DsrE"/>
    <property type="match status" value="1"/>
</dbReference>
<dbReference type="SUPFAM" id="SSF75169">
    <property type="entry name" value="DsrEFH-like"/>
    <property type="match status" value="1"/>
</dbReference>